<dbReference type="EMBL" id="HBEO01009710">
    <property type="protein sequence ID" value="CAD8477355.1"/>
    <property type="molecule type" value="Transcribed_RNA"/>
</dbReference>
<dbReference type="GO" id="GO:0004407">
    <property type="term" value="F:histone deacetylase activity"/>
    <property type="evidence" value="ECO:0007669"/>
    <property type="project" value="TreeGrafter"/>
</dbReference>
<reference evidence="3" key="1">
    <citation type="submission" date="2021-01" db="EMBL/GenBank/DDBJ databases">
        <authorList>
            <person name="Corre E."/>
            <person name="Pelletier E."/>
            <person name="Niang G."/>
            <person name="Scheremetjew M."/>
            <person name="Finn R."/>
            <person name="Kale V."/>
            <person name="Holt S."/>
            <person name="Cochrane G."/>
            <person name="Meng A."/>
            <person name="Brown T."/>
            <person name="Cohen L."/>
        </authorList>
    </citation>
    <scope>NUCLEOTIDE SEQUENCE</scope>
    <source>
        <strain evidence="3">CCMP325</strain>
    </source>
</reference>
<dbReference type="GO" id="GO:0000118">
    <property type="term" value="C:histone deacetylase complex"/>
    <property type="evidence" value="ECO:0007669"/>
    <property type="project" value="TreeGrafter"/>
</dbReference>
<dbReference type="GO" id="GO:0005737">
    <property type="term" value="C:cytoplasm"/>
    <property type="evidence" value="ECO:0007669"/>
    <property type="project" value="TreeGrafter"/>
</dbReference>
<dbReference type="EMBL" id="HBEO01009709">
    <property type="protein sequence ID" value="CAD8477353.1"/>
    <property type="molecule type" value="Transcribed_RNA"/>
</dbReference>
<dbReference type="SUPFAM" id="SSF52768">
    <property type="entry name" value="Arginase/deacetylase"/>
    <property type="match status" value="1"/>
</dbReference>
<dbReference type="Gene3D" id="3.40.800.20">
    <property type="entry name" value="Histone deacetylase domain"/>
    <property type="match status" value="1"/>
</dbReference>
<accession>A0A6T7P487</accession>
<dbReference type="InterPro" id="IPR023696">
    <property type="entry name" value="Ureohydrolase_dom_sf"/>
</dbReference>
<evidence type="ECO:0000259" key="1">
    <source>
        <dbReference type="Pfam" id="PF00850"/>
    </source>
</evidence>
<dbReference type="PRINTS" id="PR01270">
    <property type="entry name" value="HDASUPER"/>
</dbReference>
<evidence type="ECO:0000313" key="2">
    <source>
        <dbReference type="EMBL" id="CAD8477353.1"/>
    </source>
</evidence>
<sequence length="216" mass="23499">MRTIFVQPIAHVESPESKRRIHSLLHVSGLLKETVLIDSLSATTEDVLRVHSKEYLARLTEMSKNEGGDGGDCAPFSPGGLDIALLAAGSAIGMVNAILDERITNGYCLLRPPGHHAERERGRGFCLLNNIAITAMHAIEVRGLERIVIIDWDVHHGNGTQQAFYDSDKVMFISIHQDRNYPLDTGFADELGQGLGLGFNCNIPLPPGSGDGAYRS</sequence>
<proteinExistence type="predicted"/>
<evidence type="ECO:0000313" key="3">
    <source>
        <dbReference type="EMBL" id="CAD8477355.1"/>
    </source>
</evidence>
<protein>
    <recommendedName>
        <fullName evidence="1">Histone deacetylase domain-containing protein</fullName>
    </recommendedName>
</protein>
<feature type="domain" description="Histone deacetylase" evidence="1">
    <location>
        <begin position="11"/>
        <end position="215"/>
    </location>
</feature>
<organism evidence="3">
    <name type="scientific">Hanusia phi</name>
    <dbReference type="NCBI Taxonomy" id="3032"/>
    <lineage>
        <taxon>Eukaryota</taxon>
        <taxon>Cryptophyceae</taxon>
        <taxon>Pyrenomonadales</taxon>
        <taxon>Geminigeraceae</taxon>
        <taxon>Hanusia</taxon>
    </lineage>
</organism>
<dbReference type="PANTHER" id="PTHR10625">
    <property type="entry name" value="HISTONE DEACETYLASE HDAC1-RELATED"/>
    <property type="match status" value="1"/>
</dbReference>
<dbReference type="GO" id="GO:0040029">
    <property type="term" value="P:epigenetic regulation of gene expression"/>
    <property type="evidence" value="ECO:0007669"/>
    <property type="project" value="TreeGrafter"/>
</dbReference>
<dbReference type="InterPro" id="IPR023801">
    <property type="entry name" value="His_deacetylse_dom"/>
</dbReference>
<gene>
    <name evidence="2" type="ORF">HPHI1048_LOCUS6813</name>
    <name evidence="3" type="ORF">HPHI1048_LOCUS6814</name>
</gene>
<dbReference type="PANTHER" id="PTHR10625:SF31">
    <property type="entry name" value="HISTONE DEACETYLASE DOMAIN-CONTAINING PROTEIN"/>
    <property type="match status" value="1"/>
</dbReference>
<dbReference type="AlphaFoldDB" id="A0A6T7P487"/>
<name>A0A6T7P487_9CRYP</name>
<dbReference type="Pfam" id="PF00850">
    <property type="entry name" value="Hist_deacetyl"/>
    <property type="match status" value="1"/>
</dbReference>
<dbReference type="InterPro" id="IPR000286">
    <property type="entry name" value="HDACs"/>
</dbReference>
<dbReference type="InterPro" id="IPR037138">
    <property type="entry name" value="His_deacetylse_dom_sf"/>
</dbReference>